<gene>
    <name evidence="1" type="ORF">CIK84_06315</name>
</gene>
<evidence type="ECO:0000313" key="1">
    <source>
        <dbReference type="EMBL" id="PMQ21178.1"/>
    </source>
</evidence>
<dbReference type="AlphaFoldDB" id="A0A2N7S4U5"/>
<sequence>MQPVIILQCLLPHLPNMLPRPVVDLRRREQSNPRMLVLPVVPRLPNSASGYFCFLQEGTAVLPSWYVLSQNIAYTLTHNIAYRMYQHIADR</sequence>
<evidence type="ECO:0000313" key="2">
    <source>
        <dbReference type="Proteomes" id="UP000235739"/>
    </source>
</evidence>
<reference evidence="1 2" key="1">
    <citation type="journal article" date="2017" name="Elife">
        <title>Extensive horizontal gene transfer in cheese-associated bacteria.</title>
        <authorList>
            <person name="Bonham K.S."/>
            <person name="Wolfe B.E."/>
            <person name="Dutton R.J."/>
        </authorList>
    </citation>
    <scope>NUCLEOTIDE SEQUENCE [LARGE SCALE GENOMIC DNA]</scope>
    <source>
        <strain evidence="1 2">JB182</strain>
    </source>
</reference>
<accession>A0A2N7S4U5</accession>
<proteinExistence type="predicted"/>
<name>A0A2N7S4U5_9MICC</name>
<dbReference type="Proteomes" id="UP000235739">
    <property type="component" value="Unassembled WGS sequence"/>
</dbReference>
<protein>
    <submittedName>
        <fullName evidence="1">Uncharacterized protein</fullName>
    </submittedName>
</protein>
<comment type="caution">
    <text evidence="1">The sequence shown here is derived from an EMBL/GenBank/DDBJ whole genome shotgun (WGS) entry which is preliminary data.</text>
</comment>
<organism evidence="1 2">
    <name type="scientific">Glutamicibacter arilaitensis</name>
    <dbReference type="NCBI Taxonomy" id="256701"/>
    <lineage>
        <taxon>Bacteria</taxon>
        <taxon>Bacillati</taxon>
        <taxon>Actinomycetota</taxon>
        <taxon>Actinomycetes</taxon>
        <taxon>Micrococcales</taxon>
        <taxon>Micrococcaceae</taxon>
        <taxon>Glutamicibacter</taxon>
    </lineage>
</organism>
<dbReference type="EMBL" id="PNQX01000001">
    <property type="protein sequence ID" value="PMQ21178.1"/>
    <property type="molecule type" value="Genomic_DNA"/>
</dbReference>